<dbReference type="SUPFAM" id="SSF53335">
    <property type="entry name" value="S-adenosyl-L-methionine-dependent methyltransferases"/>
    <property type="match status" value="1"/>
</dbReference>
<dbReference type="PROSITE" id="PS51683">
    <property type="entry name" value="SAM_OMT_II"/>
    <property type="match status" value="1"/>
</dbReference>
<organism evidence="6 7">
    <name type="scientific">Nostoc paludosum FACHB-159</name>
    <dbReference type="NCBI Taxonomy" id="2692908"/>
    <lineage>
        <taxon>Bacteria</taxon>
        <taxon>Bacillati</taxon>
        <taxon>Cyanobacteriota</taxon>
        <taxon>Cyanophyceae</taxon>
        <taxon>Nostocales</taxon>
        <taxon>Nostocaceae</taxon>
        <taxon>Nostoc</taxon>
    </lineage>
</organism>
<proteinExistence type="predicted"/>
<dbReference type="Proteomes" id="UP000637383">
    <property type="component" value="Unassembled WGS sequence"/>
</dbReference>
<dbReference type="SUPFAM" id="SSF46785">
    <property type="entry name" value="Winged helix' DNA-binding domain"/>
    <property type="match status" value="1"/>
</dbReference>
<feature type="domain" description="O-methyltransferase C-terminal" evidence="4">
    <location>
        <begin position="124"/>
        <end position="334"/>
    </location>
</feature>
<dbReference type="InterPro" id="IPR001077">
    <property type="entry name" value="COMT_C"/>
</dbReference>
<dbReference type="InterPro" id="IPR036388">
    <property type="entry name" value="WH-like_DNA-bd_sf"/>
</dbReference>
<comment type="caution">
    <text evidence="6">The sequence shown here is derived from an EMBL/GenBank/DDBJ whole genome shotgun (WGS) entry which is preliminary data.</text>
</comment>
<dbReference type="EMBL" id="JACJTU010000051">
    <property type="protein sequence ID" value="MBD2738498.1"/>
    <property type="molecule type" value="Genomic_DNA"/>
</dbReference>
<dbReference type="PIRSF" id="PIRSF005739">
    <property type="entry name" value="O-mtase"/>
    <property type="match status" value="1"/>
</dbReference>
<feature type="domain" description="O-methyltransferase dimerisation" evidence="5">
    <location>
        <begin position="25"/>
        <end position="102"/>
    </location>
</feature>
<sequence>MLSTAIVQTNINNQKDATPPSAIIMQMLNSHYLTQGIYVAAKLGIADLLKDEAKSIDDLAKYVEVDAQSLYRLLRALASHGIFAEIDNYYFELTPLAKCLQTDTPDSMRSVALLEGEDWLWQSWGNMFNAVKTGISGFEHKFGMKVGDYFAQNPEVSKNFKQGLNKYSAIINNAVLEAYDFSSFSYLVDVGGGYKTLLPTVLKAHPAITGVLFDLPSVVERFKEEHNLQLKELVGRYQILSGDFFESVPSGGNAYILKQMIHNWGDDRAIEILQNCHQAMPENGKLLVIDPVVYSNSEPSFATFLDLQMLVTNSGTRIRTTDEFEKLFTKAGFRLTNIIPTKSPCSIIEGSKSS</sequence>
<dbReference type="InterPro" id="IPR036390">
    <property type="entry name" value="WH_DNA-bd_sf"/>
</dbReference>
<dbReference type="InterPro" id="IPR029063">
    <property type="entry name" value="SAM-dependent_MTases_sf"/>
</dbReference>
<dbReference type="PANTHER" id="PTHR43712:SF2">
    <property type="entry name" value="O-METHYLTRANSFERASE CICE"/>
    <property type="match status" value="1"/>
</dbReference>
<evidence type="ECO:0000313" key="6">
    <source>
        <dbReference type="EMBL" id="MBD2738498.1"/>
    </source>
</evidence>
<evidence type="ECO:0000256" key="3">
    <source>
        <dbReference type="ARBA" id="ARBA00022691"/>
    </source>
</evidence>
<reference evidence="6 7" key="1">
    <citation type="journal article" date="2020" name="ISME J.">
        <title>Comparative genomics reveals insights into cyanobacterial evolution and habitat adaptation.</title>
        <authorList>
            <person name="Chen M.Y."/>
            <person name="Teng W.K."/>
            <person name="Zhao L."/>
            <person name="Hu C.X."/>
            <person name="Zhou Y.K."/>
            <person name="Han B.P."/>
            <person name="Song L.R."/>
            <person name="Shu W.S."/>
        </authorList>
    </citation>
    <scope>NUCLEOTIDE SEQUENCE [LARGE SCALE GENOMIC DNA]</scope>
    <source>
        <strain evidence="6 7">FACHB-159</strain>
    </source>
</reference>
<evidence type="ECO:0000259" key="4">
    <source>
        <dbReference type="Pfam" id="PF00891"/>
    </source>
</evidence>
<keyword evidence="1 6" id="KW-0489">Methyltransferase</keyword>
<dbReference type="GO" id="GO:0032259">
    <property type="term" value="P:methylation"/>
    <property type="evidence" value="ECO:0007669"/>
    <property type="project" value="UniProtKB-KW"/>
</dbReference>
<name>A0ABR8KI10_9NOSO</name>
<evidence type="ECO:0000256" key="1">
    <source>
        <dbReference type="ARBA" id="ARBA00022603"/>
    </source>
</evidence>
<dbReference type="Pfam" id="PF00891">
    <property type="entry name" value="Methyltransf_2"/>
    <property type="match status" value="1"/>
</dbReference>
<dbReference type="InterPro" id="IPR016461">
    <property type="entry name" value="COMT-like"/>
</dbReference>
<dbReference type="Pfam" id="PF08100">
    <property type="entry name" value="Dimerisation"/>
    <property type="match status" value="1"/>
</dbReference>
<accession>A0ABR8KI10</accession>
<dbReference type="InterPro" id="IPR012967">
    <property type="entry name" value="COMT_dimerisation"/>
</dbReference>
<keyword evidence="2" id="KW-0808">Transferase</keyword>
<evidence type="ECO:0000313" key="7">
    <source>
        <dbReference type="Proteomes" id="UP000637383"/>
    </source>
</evidence>
<dbReference type="Gene3D" id="1.10.10.10">
    <property type="entry name" value="Winged helix-like DNA-binding domain superfamily/Winged helix DNA-binding domain"/>
    <property type="match status" value="1"/>
</dbReference>
<protein>
    <submittedName>
        <fullName evidence="6">Methyltransferase</fullName>
    </submittedName>
</protein>
<keyword evidence="3" id="KW-0949">S-adenosyl-L-methionine</keyword>
<dbReference type="Gene3D" id="3.40.50.150">
    <property type="entry name" value="Vaccinia Virus protein VP39"/>
    <property type="match status" value="1"/>
</dbReference>
<dbReference type="PANTHER" id="PTHR43712">
    <property type="entry name" value="PUTATIVE (AFU_ORTHOLOGUE AFUA_4G14580)-RELATED"/>
    <property type="match status" value="1"/>
</dbReference>
<keyword evidence="7" id="KW-1185">Reference proteome</keyword>
<dbReference type="GO" id="GO:0008168">
    <property type="term" value="F:methyltransferase activity"/>
    <property type="evidence" value="ECO:0007669"/>
    <property type="project" value="UniProtKB-KW"/>
</dbReference>
<gene>
    <name evidence="6" type="ORF">H6H03_32245</name>
</gene>
<evidence type="ECO:0000259" key="5">
    <source>
        <dbReference type="Pfam" id="PF08100"/>
    </source>
</evidence>
<dbReference type="RefSeq" id="WP_190959035.1">
    <property type="nucleotide sequence ID" value="NZ_JACJTU010000051.1"/>
</dbReference>
<evidence type="ECO:0000256" key="2">
    <source>
        <dbReference type="ARBA" id="ARBA00022679"/>
    </source>
</evidence>